<evidence type="ECO:0000313" key="2">
    <source>
        <dbReference type="EMBL" id="AKC95070.1"/>
    </source>
</evidence>
<dbReference type="InterPro" id="IPR036709">
    <property type="entry name" value="Autotransporte_beta_dom_sf"/>
</dbReference>
<dbReference type="EMBL" id="CP011280">
    <property type="protein sequence ID" value="AKC95070.1"/>
    <property type="molecule type" value="Genomic_DNA"/>
</dbReference>
<proteinExistence type="predicted"/>
<gene>
    <name evidence="2" type="ORF">VC03_00485</name>
</gene>
<dbReference type="PATRIC" id="fig|1069640.6.peg.90"/>
<dbReference type="GO" id="GO:0019867">
    <property type="term" value="C:outer membrane"/>
    <property type="evidence" value="ECO:0007669"/>
    <property type="project" value="InterPro"/>
</dbReference>
<dbReference type="Pfam" id="PF03797">
    <property type="entry name" value="Autotransporter"/>
    <property type="match status" value="1"/>
</dbReference>
<protein>
    <recommendedName>
        <fullName evidence="1">Autotransporter domain-containing protein</fullName>
    </recommendedName>
</protein>
<evidence type="ECO:0000259" key="1">
    <source>
        <dbReference type="Pfam" id="PF03797"/>
    </source>
</evidence>
<evidence type="ECO:0000313" key="3">
    <source>
        <dbReference type="Proteomes" id="UP000033103"/>
    </source>
</evidence>
<reference evidence="2 3" key="1">
    <citation type="journal article" date="2012" name="BMC Genomics">
        <title>Genomic sequence analysis and characterization of Sneathia amnii sp. nov.</title>
        <authorList>
            <consortium name="Vaginal Microbiome Consortium (additional members)"/>
            <person name="Harwich M.D.Jr."/>
            <person name="Serrano M.G."/>
            <person name="Fettweis J.M."/>
            <person name="Alves J.M."/>
            <person name="Reimers M.A."/>
            <person name="Buck G.A."/>
            <person name="Jefferson K.K."/>
        </authorList>
    </citation>
    <scope>NUCLEOTIDE SEQUENCE [LARGE SCALE GENOMIC DNA]</scope>
    <source>
        <strain evidence="2 3">SN35</strain>
    </source>
</reference>
<organism evidence="2 3">
    <name type="scientific">Sneathia vaginalis</name>
    <dbReference type="NCBI Taxonomy" id="187101"/>
    <lineage>
        <taxon>Bacteria</taxon>
        <taxon>Fusobacteriati</taxon>
        <taxon>Fusobacteriota</taxon>
        <taxon>Fusobacteriia</taxon>
        <taxon>Fusobacteriales</taxon>
        <taxon>Leptotrichiaceae</taxon>
        <taxon>Sneathia</taxon>
    </lineage>
</organism>
<dbReference type="InterPro" id="IPR006315">
    <property type="entry name" value="OM_autotransptr_brl_dom"/>
</dbReference>
<dbReference type="AlphaFoldDB" id="A0A0E3Z9G9"/>
<dbReference type="HOGENOM" id="CLU_454835_0_0_0"/>
<dbReference type="KEGG" id="sns:VC03_00485"/>
<feature type="domain" description="Autotransporter" evidence="1">
    <location>
        <begin position="394"/>
        <end position="578"/>
    </location>
</feature>
<keyword evidence="3" id="KW-1185">Reference proteome</keyword>
<accession>A0A0E3Z9G9</accession>
<dbReference type="Gene3D" id="2.40.128.130">
    <property type="entry name" value="Autotransporter beta-domain"/>
    <property type="match status" value="1"/>
</dbReference>
<dbReference type="SUPFAM" id="SSF103515">
    <property type="entry name" value="Autotransporter"/>
    <property type="match status" value="1"/>
</dbReference>
<name>A0A0E3Z9G9_9FUSO</name>
<dbReference type="InterPro" id="IPR005546">
    <property type="entry name" value="Autotransporte_beta"/>
</dbReference>
<dbReference type="NCBIfam" id="TIGR01414">
    <property type="entry name" value="autotrans_barl"/>
    <property type="match status" value="1"/>
</dbReference>
<dbReference type="RefSeq" id="WP_046328176.1">
    <property type="nucleotide sequence ID" value="NZ_CP011280.1"/>
</dbReference>
<dbReference type="Proteomes" id="UP000033103">
    <property type="component" value="Chromosome"/>
</dbReference>
<sequence length="600" mass="67952">MKKLIIFYSILLGFFAFAYEFRDEYSLKENQQNDFILDPNIYDDNGNHFSFYNVVNLAPNSKMNFIVKTNYYDPNCSITYPSLVEISSLNSNNGKIEIKHITDNGGILLGIDEYEEGVNNISGDGITFKINVSSKSSEITSLGLCPGIHGLTSSSTLMDFISKKGTDFITIMALKNTNTKLYLELSDESIKDLKQFYLVDKHTDLIPFSFSTLKNNIQYLSKDEINPMYIKSYAPIIKKFNVFDLSPKEKDDVIYKTVKLIKKNVDPDGNGGSSEYNYLYDLVIDNDIKNAVDNNNLSSISEDKKNNFMMKLIGVGISYGNNIITYEPFFISHFISGLKVLYNPIINDICNDSNSLYKLHRDGLDEYNIPSRKGMWLKSTLGLDNGLYNTMQVGYNYKINNTLVGLSLAHRMNFSNDKAKSTSILGYLNNTSKIGTFELIPKVSFVSGNTKFLKYNTLDLGIKGKYSKEFKLNNSFSLVPEGSLTYSTSKGQEFKIPNTYISVKSDKIDSLIGELGLKLMYKGQYIKASALREFLGDAKYKFTDPRDEATVKLSNKDTWFNLGIGGEYSIRDKAYLQYSLEKEFGNKLSNKFKFNLGVVF</sequence>
<dbReference type="OrthoDB" id="78031at2"/>